<evidence type="ECO:0008006" key="4">
    <source>
        <dbReference type="Google" id="ProtNLM"/>
    </source>
</evidence>
<evidence type="ECO:0000256" key="1">
    <source>
        <dbReference type="SAM" id="MobiDB-lite"/>
    </source>
</evidence>
<reference evidence="2 3" key="1">
    <citation type="submission" date="2021-01" db="EMBL/GenBank/DDBJ databases">
        <title>Actinoplanes sp. nov. LDG1-06 isolated from lichen.</title>
        <authorList>
            <person name="Saeng-In P."/>
            <person name="Phongsopitanun W."/>
            <person name="Kanchanasin P."/>
            <person name="Yuki M."/>
            <person name="Kudo T."/>
            <person name="Ohkuma M."/>
            <person name="Tanasupawat S."/>
        </authorList>
    </citation>
    <scope>NUCLEOTIDE SEQUENCE [LARGE SCALE GENOMIC DNA]</scope>
    <source>
        <strain evidence="2 3">LDG1-06</strain>
    </source>
</reference>
<name>A0ABS2AN48_9ACTN</name>
<proteinExistence type="predicted"/>
<sequence>MNATELDDVQALLDRVRPDPTGFAQRLLVQVMARFGDVPEPDPAIFFTENDEPDDRVAGPTITVPVEPTPYPDPEVEVEVDTNMLLAAALGACRCWGLQPGCAVCAGHGCTGWVRPDRELFDELIQPAVARMHDRPSEKEEDR</sequence>
<evidence type="ECO:0000313" key="2">
    <source>
        <dbReference type="EMBL" id="MBM2620813.1"/>
    </source>
</evidence>
<keyword evidence="3" id="KW-1185">Reference proteome</keyword>
<dbReference type="EMBL" id="JAENHP010000016">
    <property type="protein sequence ID" value="MBM2620813.1"/>
    <property type="molecule type" value="Genomic_DNA"/>
</dbReference>
<evidence type="ECO:0000313" key="3">
    <source>
        <dbReference type="Proteomes" id="UP000632138"/>
    </source>
</evidence>
<organism evidence="2 3">
    <name type="scientific">Paractinoplanes ovalisporus</name>
    <dbReference type="NCBI Taxonomy" id="2810368"/>
    <lineage>
        <taxon>Bacteria</taxon>
        <taxon>Bacillati</taxon>
        <taxon>Actinomycetota</taxon>
        <taxon>Actinomycetes</taxon>
        <taxon>Micromonosporales</taxon>
        <taxon>Micromonosporaceae</taxon>
        <taxon>Paractinoplanes</taxon>
    </lineage>
</organism>
<feature type="region of interest" description="Disordered" evidence="1">
    <location>
        <begin position="47"/>
        <end position="73"/>
    </location>
</feature>
<gene>
    <name evidence="2" type="ORF">JIG36_35470</name>
</gene>
<comment type="caution">
    <text evidence="2">The sequence shown here is derived from an EMBL/GenBank/DDBJ whole genome shotgun (WGS) entry which is preliminary data.</text>
</comment>
<protein>
    <recommendedName>
        <fullName evidence="4">(2Fe-2S)-binding protein</fullName>
    </recommendedName>
</protein>
<accession>A0ABS2AN48</accession>
<dbReference type="Proteomes" id="UP000632138">
    <property type="component" value="Unassembled WGS sequence"/>
</dbReference>
<dbReference type="RefSeq" id="WP_203380792.1">
    <property type="nucleotide sequence ID" value="NZ_JAENHP010000016.1"/>
</dbReference>